<reference evidence="4" key="1">
    <citation type="submission" date="2016-06" db="UniProtKB">
        <authorList>
            <consortium name="WormBaseParasite"/>
        </authorList>
    </citation>
    <scope>IDENTIFICATION</scope>
</reference>
<name>A0A183B622_9TREM</name>
<organism evidence="4">
    <name type="scientific">Echinostoma caproni</name>
    <dbReference type="NCBI Taxonomy" id="27848"/>
    <lineage>
        <taxon>Eukaryota</taxon>
        <taxon>Metazoa</taxon>
        <taxon>Spiralia</taxon>
        <taxon>Lophotrochozoa</taxon>
        <taxon>Platyhelminthes</taxon>
        <taxon>Trematoda</taxon>
        <taxon>Digenea</taxon>
        <taxon>Plagiorchiida</taxon>
        <taxon>Echinostomata</taxon>
        <taxon>Echinostomatoidea</taxon>
        <taxon>Echinostomatidae</taxon>
        <taxon>Echinostoma</taxon>
    </lineage>
</organism>
<dbReference type="OrthoDB" id="10494284at2759"/>
<dbReference type="Proteomes" id="UP000272942">
    <property type="component" value="Unassembled WGS sequence"/>
</dbReference>
<evidence type="ECO:0000256" key="1">
    <source>
        <dbReference type="SAM" id="MobiDB-lite"/>
    </source>
</evidence>
<evidence type="ECO:0000313" key="3">
    <source>
        <dbReference type="Proteomes" id="UP000272942"/>
    </source>
</evidence>
<accession>A0A183B622</accession>
<feature type="region of interest" description="Disordered" evidence="1">
    <location>
        <begin position="87"/>
        <end position="128"/>
    </location>
</feature>
<evidence type="ECO:0000313" key="4">
    <source>
        <dbReference type="WBParaSite" id="ECPE_0001469701-mRNA-1"/>
    </source>
</evidence>
<gene>
    <name evidence="2" type="ORF">ECPE_LOCUS14657</name>
</gene>
<evidence type="ECO:0000313" key="2">
    <source>
        <dbReference type="EMBL" id="VDP91929.1"/>
    </source>
</evidence>
<feature type="region of interest" description="Disordered" evidence="1">
    <location>
        <begin position="15"/>
        <end position="35"/>
    </location>
</feature>
<keyword evidence="3" id="KW-1185">Reference proteome</keyword>
<dbReference type="WBParaSite" id="ECPE_0001469701-mRNA-1">
    <property type="protein sequence ID" value="ECPE_0001469701-mRNA-1"/>
    <property type="gene ID" value="ECPE_0001469701"/>
</dbReference>
<reference evidence="2 3" key="2">
    <citation type="submission" date="2018-11" db="EMBL/GenBank/DDBJ databases">
        <authorList>
            <consortium name="Pathogen Informatics"/>
        </authorList>
    </citation>
    <scope>NUCLEOTIDE SEQUENCE [LARGE SCALE GENOMIC DNA]</scope>
    <source>
        <strain evidence="2 3">Egypt</strain>
    </source>
</reference>
<protein>
    <submittedName>
        <fullName evidence="2 4">Uncharacterized protein</fullName>
    </submittedName>
</protein>
<dbReference type="EMBL" id="UZAN01058169">
    <property type="protein sequence ID" value="VDP91929.1"/>
    <property type="molecule type" value="Genomic_DNA"/>
</dbReference>
<sequence>MTKLGHFFSNLRARYGKRNATKTTADPKDNNPQNVNLLPTGEQLCDPDTPVKPVEVTNQCGEGNNIEPLTDAQGEQVVGLESEITGGSVTEEQPEVDKVKPNEQPEECEPTMMIPPREFESQSVTDEEPVKKCGENNFVADALSN</sequence>
<dbReference type="AlphaFoldDB" id="A0A183B622"/>
<proteinExistence type="predicted"/>